<proteinExistence type="predicted"/>
<reference evidence="3" key="1">
    <citation type="journal article" date="2019" name="Int. J. Syst. Evol. Microbiol.">
        <title>The Global Catalogue of Microorganisms (GCM) 10K type strain sequencing project: providing services to taxonomists for standard genome sequencing and annotation.</title>
        <authorList>
            <consortium name="The Broad Institute Genomics Platform"/>
            <consortium name="The Broad Institute Genome Sequencing Center for Infectious Disease"/>
            <person name="Wu L."/>
            <person name="Ma J."/>
        </authorList>
    </citation>
    <scope>NUCLEOTIDE SEQUENCE [LARGE SCALE GENOMIC DNA]</scope>
    <source>
        <strain evidence="3">CGMCC 1.12769</strain>
    </source>
</reference>
<keyword evidence="1" id="KW-0732">Signal</keyword>
<name>A0ABQ1YSI9_9BACL</name>
<evidence type="ECO:0000313" key="3">
    <source>
        <dbReference type="Proteomes" id="UP000659344"/>
    </source>
</evidence>
<evidence type="ECO:0000256" key="1">
    <source>
        <dbReference type="SAM" id="SignalP"/>
    </source>
</evidence>
<sequence>MILNKLKLRLTAVLVVALFLTTTLWSSSSVFAATLQFTDAVKASLTKTAQAAGGAKQTKLMKQYDDLASLQKQSADWDSKTSTLHYSNETILSSLRKKIKDIDADKIIKLEDQVKQTKAKYQPLFTTYSSLTKQATAAKSLKDKTLYKALRGQADVLKITVDLARQDIRAKEASLKTAKTDKSRKATQVRSILAEIDPLKTKIKSERSLQSTPNKSIATEWTNFKGAAKKGDADRSGDSLARLLTLSGQVSTYKQNIYNLEVKISAVLGRAKLQLP</sequence>
<gene>
    <name evidence="2" type="ORF">GCM10008013_44480</name>
</gene>
<dbReference type="Proteomes" id="UP000659344">
    <property type="component" value="Unassembled WGS sequence"/>
</dbReference>
<accession>A0ABQ1YSI9</accession>
<feature type="signal peptide" evidence="1">
    <location>
        <begin position="1"/>
        <end position="32"/>
    </location>
</feature>
<organism evidence="2 3">
    <name type="scientific">Paenibacillus segetis</name>
    <dbReference type="NCBI Taxonomy" id="1325360"/>
    <lineage>
        <taxon>Bacteria</taxon>
        <taxon>Bacillati</taxon>
        <taxon>Bacillota</taxon>
        <taxon>Bacilli</taxon>
        <taxon>Bacillales</taxon>
        <taxon>Paenibacillaceae</taxon>
        <taxon>Paenibacillus</taxon>
    </lineage>
</organism>
<feature type="chain" id="PRO_5046102851" evidence="1">
    <location>
        <begin position="33"/>
        <end position="276"/>
    </location>
</feature>
<comment type="caution">
    <text evidence="2">The sequence shown here is derived from an EMBL/GenBank/DDBJ whole genome shotgun (WGS) entry which is preliminary data.</text>
</comment>
<evidence type="ECO:0000313" key="2">
    <source>
        <dbReference type="EMBL" id="GGH37174.1"/>
    </source>
</evidence>
<dbReference type="EMBL" id="BMFT01000004">
    <property type="protein sequence ID" value="GGH37174.1"/>
    <property type="molecule type" value="Genomic_DNA"/>
</dbReference>
<keyword evidence="3" id="KW-1185">Reference proteome</keyword>
<protein>
    <submittedName>
        <fullName evidence="2">Uncharacterized protein</fullName>
    </submittedName>
</protein>